<dbReference type="EC" id="2.3.2.26" evidence="9"/>
<dbReference type="Pfam" id="PF07738">
    <property type="entry name" value="Sad1_UNC"/>
    <property type="match status" value="1"/>
</dbReference>
<evidence type="ECO:0000256" key="9">
    <source>
        <dbReference type="RuleBase" id="RU369009"/>
    </source>
</evidence>
<feature type="region of interest" description="Disordered" evidence="10">
    <location>
        <begin position="634"/>
        <end position="661"/>
    </location>
</feature>
<dbReference type="InterPro" id="IPR002110">
    <property type="entry name" value="Ankyrin_rpt"/>
</dbReference>
<comment type="catalytic activity">
    <reaction evidence="1 9">
        <text>S-ubiquitinyl-[E2 ubiquitin-conjugating enzyme]-L-cysteine + [acceptor protein]-L-lysine = [E2 ubiquitin-conjugating enzyme]-L-cysteine + N(6)-ubiquitinyl-[acceptor protein]-L-lysine.</text>
        <dbReference type="EC" id="2.3.2.26"/>
    </reaction>
</comment>
<dbReference type="FunFam" id="2.30.30.40:FF:000085">
    <property type="entry name" value="E3 ubiquitin-protein ligase HECTD1 isoform X1"/>
    <property type="match status" value="1"/>
</dbReference>
<feature type="compositionally biased region" description="Low complexity" evidence="10">
    <location>
        <begin position="1811"/>
        <end position="1822"/>
    </location>
</feature>
<dbReference type="FunFam" id="1.25.40.20:FF:000033">
    <property type="entry name" value="E3 ubiquitin-protein ligase HECTD1 isoform X2"/>
    <property type="match status" value="1"/>
</dbReference>
<dbReference type="InterPro" id="IPR011989">
    <property type="entry name" value="ARM-like"/>
</dbReference>
<dbReference type="FunFam" id="2.60.120.260:FF:000014">
    <property type="entry name" value="E3 ubiquitin-protein ligase HECTD1 isoform X1"/>
    <property type="match status" value="1"/>
</dbReference>
<dbReference type="Gene3D" id="2.30.30.40">
    <property type="entry name" value="SH3 Domains"/>
    <property type="match status" value="1"/>
</dbReference>
<keyword evidence="6" id="KW-0677">Repeat</keyword>
<dbReference type="InterPro" id="IPR035983">
    <property type="entry name" value="Hect_E3_ubiquitin_ligase"/>
</dbReference>
<evidence type="ECO:0000256" key="1">
    <source>
        <dbReference type="ARBA" id="ARBA00000885"/>
    </source>
</evidence>
<evidence type="ECO:0000256" key="7">
    <source>
        <dbReference type="ARBA" id="ARBA00022786"/>
    </source>
</evidence>
<gene>
    <name evidence="12" type="primary">HECTD1</name>
    <name evidence="12" type="ORF">BLAG_LOCUS17957</name>
</gene>
<dbReference type="Gene3D" id="1.25.40.20">
    <property type="entry name" value="Ankyrin repeat-containing domain"/>
    <property type="match status" value="1"/>
</dbReference>
<dbReference type="Gene3D" id="1.25.10.10">
    <property type="entry name" value="Leucine-rich Repeat Variant"/>
    <property type="match status" value="1"/>
</dbReference>
<feature type="compositionally biased region" description="Polar residues" evidence="10">
    <location>
        <begin position="1542"/>
        <end position="1551"/>
    </location>
</feature>
<dbReference type="EMBL" id="OV696689">
    <property type="protein sequence ID" value="CAH1263184.1"/>
    <property type="molecule type" value="Genomic_DNA"/>
</dbReference>
<dbReference type="SUPFAM" id="SSF49785">
    <property type="entry name" value="Galactose-binding domain-like"/>
    <property type="match status" value="1"/>
</dbReference>
<feature type="region of interest" description="Disordered" evidence="10">
    <location>
        <begin position="490"/>
        <end position="516"/>
    </location>
</feature>
<dbReference type="GO" id="GO:0061630">
    <property type="term" value="F:ubiquitin protein ligase activity"/>
    <property type="evidence" value="ECO:0007669"/>
    <property type="project" value="UniProtKB-UniRule"/>
</dbReference>
<name>A0A8J9ZW41_BRALA</name>
<dbReference type="InterPro" id="IPR008979">
    <property type="entry name" value="Galactose-bd-like_sf"/>
</dbReference>
<keyword evidence="5 9" id="KW-0808">Transferase</keyword>
<dbReference type="Pfam" id="PF12796">
    <property type="entry name" value="Ank_2"/>
    <property type="match status" value="1"/>
</dbReference>
<feature type="region of interest" description="Disordered" evidence="10">
    <location>
        <begin position="247"/>
        <end position="272"/>
    </location>
</feature>
<comment type="similarity">
    <text evidence="3 9">Belongs to the UPL family. K-HECT subfamily.</text>
</comment>
<dbReference type="Pfam" id="PF00632">
    <property type="entry name" value="HECT"/>
    <property type="match status" value="1"/>
</dbReference>
<comment type="pathway">
    <text evidence="2 9">Protein modification; protein ubiquitination.</text>
</comment>
<dbReference type="Pfam" id="PF06701">
    <property type="entry name" value="MIB_HERC2"/>
    <property type="match status" value="1"/>
</dbReference>
<proteinExistence type="inferred from homology"/>
<dbReference type="InterPro" id="IPR036770">
    <property type="entry name" value="Ankyrin_rpt-contain_sf"/>
</dbReference>
<dbReference type="Gene3D" id="3.30.2160.10">
    <property type="entry name" value="Hect, E3 ligase catalytic domain"/>
    <property type="match status" value="1"/>
</dbReference>
<feature type="region of interest" description="Disordered" evidence="10">
    <location>
        <begin position="1801"/>
        <end position="1822"/>
    </location>
</feature>
<dbReference type="SUPFAM" id="SSF48371">
    <property type="entry name" value="ARM repeat"/>
    <property type="match status" value="1"/>
</dbReference>
<feature type="region of interest" description="Disordered" evidence="10">
    <location>
        <begin position="1701"/>
        <end position="1730"/>
    </location>
</feature>
<dbReference type="SMART" id="SM00248">
    <property type="entry name" value="ANK"/>
    <property type="match status" value="3"/>
</dbReference>
<dbReference type="Gene3D" id="3.30.2410.10">
    <property type="entry name" value="Hect, E3 ligase catalytic domain"/>
    <property type="match status" value="1"/>
</dbReference>
<feature type="compositionally biased region" description="Basic and acidic residues" evidence="10">
    <location>
        <begin position="456"/>
        <end position="477"/>
    </location>
</feature>
<dbReference type="InterPro" id="IPR012919">
    <property type="entry name" value="SUN_dom"/>
</dbReference>
<dbReference type="FunFam" id="1.25.10.10:FF:000051">
    <property type="entry name" value="E3 ubiquitin-protein ligase HECTD1 isoform X1"/>
    <property type="match status" value="1"/>
</dbReference>
<evidence type="ECO:0000259" key="11">
    <source>
        <dbReference type="SMART" id="SM00119"/>
    </source>
</evidence>
<dbReference type="GO" id="GO:0043161">
    <property type="term" value="P:proteasome-mediated ubiquitin-dependent protein catabolic process"/>
    <property type="evidence" value="ECO:0007669"/>
    <property type="project" value="TreeGrafter"/>
</dbReference>
<dbReference type="OrthoDB" id="412600at2759"/>
<reference evidence="12" key="1">
    <citation type="submission" date="2022-01" db="EMBL/GenBank/DDBJ databases">
        <authorList>
            <person name="Braso-Vives M."/>
        </authorList>
    </citation>
    <scope>NUCLEOTIDE SEQUENCE</scope>
</reference>
<dbReference type="FunFam" id="3.30.2410.10:FF:000007">
    <property type="entry name" value="Putative E3 ubiquitin-protein ligase HECTD1"/>
    <property type="match status" value="1"/>
</dbReference>
<evidence type="ECO:0000256" key="3">
    <source>
        <dbReference type="ARBA" id="ARBA00006331"/>
    </source>
</evidence>
<dbReference type="InterPro" id="IPR037252">
    <property type="entry name" value="Mib_Herc2_sf"/>
</dbReference>
<evidence type="ECO:0000256" key="5">
    <source>
        <dbReference type="ARBA" id="ARBA00022679"/>
    </source>
</evidence>
<accession>A0A8J9ZW41</accession>
<feature type="compositionally biased region" description="Basic and acidic residues" evidence="10">
    <location>
        <begin position="1395"/>
        <end position="1410"/>
    </location>
</feature>
<dbReference type="FunFam" id="3.90.1750.10:FF:000021">
    <property type="entry name" value="E3 ubiquitin-protein ligase HECTD1 isoform X1"/>
    <property type="match status" value="1"/>
</dbReference>
<dbReference type="SMART" id="SM00119">
    <property type="entry name" value="HECTc"/>
    <property type="match status" value="1"/>
</dbReference>
<dbReference type="InterPro" id="IPR045322">
    <property type="entry name" value="HECTD1/TRIP12-like"/>
</dbReference>
<dbReference type="SUPFAM" id="SSF48403">
    <property type="entry name" value="Ankyrin repeat"/>
    <property type="match status" value="1"/>
</dbReference>
<dbReference type="PANTHER" id="PTHR45670:SF1">
    <property type="entry name" value="E3 UBIQUITIN-PROTEIN LIGASE HECTD1"/>
    <property type="match status" value="1"/>
</dbReference>
<feature type="compositionally biased region" description="Polar residues" evidence="10">
    <location>
        <begin position="1519"/>
        <end position="1534"/>
    </location>
</feature>
<dbReference type="InterPro" id="IPR010606">
    <property type="entry name" value="Mib_Herc2"/>
</dbReference>
<feature type="domain" description="HECT" evidence="11">
    <location>
        <begin position="2147"/>
        <end position="2615"/>
    </location>
</feature>
<evidence type="ECO:0000256" key="10">
    <source>
        <dbReference type="SAM" id="MobiDB-lite"/>
    </source>
</evidence>
<dbReference type="Pfam" id="PF18410">
    <property type="entry name" value="BTHB"/>
    <property type="match status" value="1"/>
</dbReference>
<dbReference type="CDD" id="cd00078">
    <property type="entry name" value="HECTc"/>
    <property type="match status" value="1"/>
</dbReference>
<dbReference type="SUPFAM" id="SSF159034">
    <property type="entry name" value="Mib/herc2 domain-like"/>
    <property type="match status" value="1"/>
</dbReference>
<dbReference type="CDD" id="cd21062">
    <property type="entry name" value="BTHB_HectD1"/>
    <property type="match status" value="1"/>
</dbReference>
<sequence>MADVDPETLLEWLSMGQGDERDMQLIALEQLCMLLLMSDNVDRCFESCPPRSFIPALCKIFLDECAPDNVLEVTARALTYYLDVSAECTRRIVAVDGAVKAICNRLVVVELSSRTSKDLAEQCVKVLELMCTRESGAVFEAGGLNCVLTFIRDNGSLVHKDTLHSAMAVVSRLCGKMEPQDTSLPTCVESLSTLLRHEDPQVADGALRCFASLADRFTRRGMDPAPLAEHGLTSELLSRLANQGRASGQLTGAQAGTPGGTPGAVGATPESTKSSANVSTIISLLSTLCRGSEGITKDLLRSELPEAIEKALSGDERCVLDTMRLVDLLLVLVFEGRKALPKTGISSVSRLPGLRRMDSAGERSHRQLIDCIRSKDTDALIDAVDTGTFEVNFMDDVGQTLLNWASAFGTQEMVEFLCERGADVNRGQRSSSLHYAACFGRPQVAKTLLRYGANPDLRDEDGKTPLDKARERNDEGHRQVVQILQSPGEWMCPVSSEPSSPREEPVEPQDGVEPKGDPEMAPLYLKRLLPVFAAAYQQTMMPSVRKASLALLRKMVHYICPSLLEEMSTSEQTGPTFASLLVDVLAMVLEQEDDDDGHLTALQIVNDLMKKGSELYLDHFARLGVVSKVCSLAGPPDEDSEEEIEEEEGAKGGKPAVSATSLPQVPEENIVSFLQPERLEGQQDVTEIVQGKPYHWRDWCLVRGRDCLYVWSDAAALELSNGSNGWFRFILDGKLATMYSSGSPEGGSDSSESRGEFLEKLQRARSGVKPGTPSLPILSKAGPTKIVVGNWSLQCRKEGEISVHNSDGQQATVLKEDLPGFVFESNRGTKHSFTAETSLGPEFSAGWGGKKSHRFKSKAEQTKQKIKCLARELYEQHFKAAQATPRGVVSKLRSIVAQLEISCEAHGKGNKVQEGELGWEDQMKTALECLTLLLKDEATISAFELHSSGLVQALLNCLNNNVDVDSNRVASRIKVFKAAFRDNIEDSGMTPSVALVRKLVSVLESIERLPLFVHDGPGSGTGLQILTRRLRFRLERANGETSLIDRTGRTLKMEPLATIGALERYLLKMVAKQWYDYERSTFSYIRRLNEGQTFTFKHVKDFDENGIIYWIGTNGKTAFEWVNPAQYGLVVVTSSEGKNLPYGRLEDILSRDSSALNCHTNDDKKAWFAIDLGVWVIPTGYTLRHARGYGRSALRNWQFQVSKDGQNWVTLFNHADDSSLNEPGSTASWPIESPKDEKQGWRHIRLQQTGKNASGQTHYLSLSGFELYGIVTGACDDIGKAAREQEAYLRKQRRILRSQVLRQMVVGARVVRGLDWKWRDQDGGPAGEGTVTGELHNGWVDVTWDAGGSNSYRMGAEGKYDLQLAPSHNPDLLAVMTAKKADTKSVSTEGAVGRTRRDQREKDLETKRVEGATGGVEVERSRRDSDHDEVRSAREELKSRRESRARASSEESAGATSTTSETVVVNLETEATSETGVVVHSSDRPPAPPSVESSNEDISALPDPVERPACDPRPGSVSPRPTSAMSSETLSSVGEESGAMSAESTTRTLSTFKPEPAKLRGEPQPSSAPGSMSSSVPNLSSARETAASLMESFVSIARRAGAGATNNMLLSRSTSSSHASGLVRLGLSGSNAVQSVASNNVLSSAQSVPNLTTSSTSNATATNTTTMAANLSTTMTMSLTSTSSESDNDFLDTCRASTLLAELEDDDDLPEPDEDDDENEDENEEEEEYEEVVLKSAYQHCGSLLMGIVRRLQQEEEEYELRGGRRRTWDDEFVLKRQFSSLVPAFDPRPGRTNVQQTQDLEIPAPGSGDPEVVTPEQEETVPTPQLVLTLKAPGFVDSVEQTLEGDAATIFSHIQHMVATAVSAGGRADRLRRIWEPTYIIVYRERKEEEEVEKRGRWTVEFVERALGTDDLPKSELISYLQQNADTAFLRRWKLTGAPKSIRKNRNCAQLVAAYKEFLGSGGESKPPTPQHKPVVHTSNILSEGDFSPPHAREDPSSCTVDDVLQLLRILFAVASDVADMDTEGGDSHRFNVSAEEFQSKKLTNKVIQQTQDPLSLAAAALPEWCEKLTNKCPMIFPFETRQLYFNCTAFGCSRAIVWLQNKRDAALERSRGPSPRRDDHHEFRVGRLKHERVKVPRGESLMEWAVNVMRLHSDRKSVLEVEFVGEEGTGLGPTLEFYALVAAELQRKSLGLWLCDDDFPDDQAREVDIGHGTKPPGYYVQRACGLFPAPLQQDAEATERVASMFHFLGIFLSKSLQDGRLADLPLSRPFLKLMCVGDADNSMTETCAEYHRSMSEIDLHSNETQSEASTEDGTEIITGYITDDDSKYDLVQDPPKPKSPAWFTGLLNWEDFELVNPHRARFLNQLKELAAKKRAILNDNSLSEDDRSNQLQNLCLVNPIGSGPPCKLEDLGLDFTYSPSSKVYGFSHLDLKPNGSDEHLSLDNLEEYVEVMFDFCMNAGVRKQLEAFRAGFSEVFPMEKLQGFSPIEVQLMISGDQAPSWIRDDILNYTEPKLGYTRESPGFQRFVNVMCNLCADERKAFLQFATGCSSLPPGGLANLYPRLTIVRKVDASDGSFPSVNTCVHYLKLPEYSSEEILRERLLAATREKGFHLN</sequence>
<evidence type="ECO:0000256" key="4">
    <source>
        <dbReference type="ARBA" id="ARBA00022553"/>
    </source>
</evidence>
<organism evidence="12 13">
    <name type="scientific">Branchiostoma lanceolatum</name>
    <name type="common">Common lancelet</name>
    <name type="synonym">Amphioxus lanceolatum</name>
    <dbReference type="NCBI Taxonomy" id="7740"/>
    <lineage>
        <taxon>Eukaryota</taxon>
        <taxon>Metazoa</taxon>
        <taxon>Chordata</taxon>
        <taxon>Cephalochordata</taxon>
        <taxon>Leptocardii</taxon>
        <taxon>Amphioxiformes</taxon>
        <taxon>Branchiostomatidae</taxon>
        <taxon>Branchiostoma</taxon>
    </lineage>
</organism>
<dbReference type="UniPathway" id="UPA00143"/>
<evidence type="ECO:0000313" key="12">
    <source>
        <dbReference type="EMBL" id="CAH1263184.1"/>
    </source>
</evidence>
<dbReference type="GO" id="GO:0016607">
    <property type="term" value="C:nuclear speck"/>
    <property type="evidence" value="ECO:0007669"/>
    <property type="project" value="TreeGrafter"/>
</dbReference>
<dbReference type="InterPro" id="IPR000569">
    <property type="entry name" value="HECT_dom"/>
</dbReference>
<dbReference type="Gene3D" id="2.60.120.260">
    <property type="entry name" value="Galactose-binding domain-like"/>
    <property type="match status" value="1"/>
</dbReference>
<feature type="compositionally biased region" description="Acidic residues" evidence="10">
    <location>
        <begin position="1702"/>
        <end position="1730"/>
    </location>
</feature>
<feature type="region of interest" description="Disordered" evidence="10">
    <location>
        <begin position="454"/>
        <end position="477"/>
    </location>
</feature>
<comment type="function">
    <text evidence="9">E3 ubiquitin-protein ligase which accepts ubiquitin from an E2 ubiquitin-conjugating enzyme in the form of a thioester and then directly transfers the ubiquitin to targeted substrates.</text>
</comment>
<evidence type="ECO:0000256" key="8">
    <source>
        <dbReference type="ARBA" id="ARBA00023043"/>
    </source>
</evidence>
<feature type="compositionally biased region" description="Low complexity" evidence="10">
    <location>
        <begin position="1563"/>
        <end position="1577"/>
    </location>
</feature>
<dbReference type="InterPro" id="IPR041200">
    <property type="entry name" value="FKBP3_BTHB"/>
</dbReference>
<dbReference type="Proteomes" id="UP000838412">
    <property type="component" value="Chromosome 4"/>
</dbReference>
<dbReference type="PANTHER" id="PTHR45670">
    <property type="entry name" value="E3 UBIQUITIN-PROTEIN LIGASE TRIP12"/>
    <property type="match status" value="1"/>
</dbReference>
<feature type="compositionally biased region" description="Basic and acidic residues" evidence="10">
    <location>
        <begin position="1417"/>
        <end position="1449"/>
    </location>
</feature>
<dbReference type="GO" id="GO:0046872">
    <property type="term" value="F:metal ion binding"/>
    <property type="evidence" value="ECO:0007669"/>
    <property type="project" value="InterPro"/>
</dbReference>
<keyword evidence="13" id="KW-1185">Reference proteome</keyword>
<dbReference type="SUPFAM" id="SSF56204">
    <property type="entry name" value="Hect, E3 ligase catalytic domain"/>
    <property type="match status" value="1"/>
</dbReference>
<keyword evidence="8" id="KW-0040">ANK repeat</keyword>
<dbReference type="InterPro" id="IPR016024">
    <property type="entry name" value="ARM-type_fold"/>
</dbReference>
<evidence type="ECO:0000313" key="13">
    <source>
        <dbReference type="Proteomes" id="UP000838412"/>
    </source>
</evidence>
<feature type="compositionally biased region" description="Low complexity" evidence="10">
    <location>
        <begin position="1450"/>
        <end position="1462"/>
    </location>
</feature>
<keyword evidence="4" id="KW-0597">Phosphoprotein</keyword>
<dbReference type="GO" id="GO:0070534">
    <property type="term" value="P:protein K63-linked ubiquitination"/>
    <property type="evidence" value="ECO:0007669"/>
    <property type="project" value="TreeGrafter"/>
</dbReference>
<feature type="compositionally biased region" description="Acidic residues" evidence="10">
    <location>
        <begin position="636"/>
        <end position="648"/>
    </location>
</feature>
<dbReference type="Gene3D" id="3.90.1750.10">
    <property type="entry name" value="Hect, E3 ligase catalytic domains"/>
    <property type="match status" value="2"/>
</dbReference>
<dbReference type="Gene3D" id="1.10.720.80">
    <property type="match status" value="1"/>
</dbReference>
<evidence type="ECO:0000256" key="6">
    <source>
        <dbReference type="ARBA" id="ARBA00022737"/>
    </source>
</evidence>
<evidence type="ECO:0000256" key="2">
    <source>
        <dbReference type="ARBA" id="ARBA00004906"/>
    </source>
</evidence>
<feature type="region of interest" description="Disordered" evidence="10">
    <location>
        <begin position="1380"/>
        <end position="1579"/>
    </location>
</feature>
<protein>
    <recommendedName>
        <fullName evidence="9">E3 ubiquitin-protein ligase</fullName>
        <ecNumber evidence="9">2.3.2.26</ecNumber>
    </recommendedName>
</protein>
<keyword evidence="7 9" id="KW-0833">Ubl conjugation pathway</keyword>